<reference evidence="2" key="3">
    <citation type="submission" date="2022-06" db="UniProtKB">
        <authorList>
            <consortium name="EnsemblPlants"/>
        </authorList>
    </citation>
    <scope>IDENTIFICATION</scope>
</reference>
<dbReference type="Gramene" id="TuG1812G0500005653.01.T01">
    <property type="protein sequence ID" value="TuG1812G0500005653.01.T01.cds439332"/>
    <property type="gene ID" value="TuG1812G0500005653.01"/>
</dbReference>
<dbReference type="AlphaFoldDB" id="A0A8R7QMJ0"/>
<dbReference type="Proteomes" id="UP000015106">
    <property type="component" value="Chromosome 5"/>
</dbReference>
<proteinExistence type="predicted"/>
<protein>
    <submittedName>
        <fullName evidence="2">Uncharacterized protein</fullName>
    </submittedName>
</protein>
<evidence type="ECO:0000256" key="1">
    <source>
        <dbReference type="SAM" id="MobiDB-lite"/>
    </source>
</evidence>
<accession>A0A8R7QMJ0</accession>
<dbReference type="EnsemblPlants" id="TuG1812G0500005653.01.T01">
    <property type="protein sequence ID" value="TuG1812G0500005653.01.T01.cds439332"/>
    <property type="gene ID" value="TuG1812G0500005653.01"/>
</dbReference>
<feature type="compositionally biased region" description="Basic residues" evidence="1">
    <location>
        <begin position="81"/>
        <end position="91"/>
    </location>
</feature>
<reference evidence="3" key="1">
    <citation type="journal article" date="2013" name="Nature">
        <title>Draft genome of the wheat A-genome progenitor Triticum urartu.</title>
        <authorList>
            <person name="Ling H.Q."/>
            <person name="Zhao S."/>
            <person name="Liu D."/>
            <person name="Wang J."/>
            <person name="Sun H."/>
            <person name="Zhang C."/>
            <person name="Fan H."/>
            <person name="Li D."/>
            <person name="Dong L."/>
            <person name="Tao Y."/>
            <person name="Gao C."/>
            <person name="Wu H."/>
            <person name="Li Y."/>
            <person name="Cui Y."/>
            <person name="Guo X."/>
            <person name="Zheng S."/>
            <person name="Wang B."/>
            <person name="Yu K."/>
            <person name="Liang Q."/>
            <person name="Yang W."/>
            <person name="Lou X."/>
            <person name="Chen J."/>
            <person name="Feng M."/>
            <person name="Jian J."/>
            <person name="Zhang X."/>
            <person name="Luo G."/>
            <person name="Jiang Y."/>
            <person name="Liu J."/>
            <person name="Wang Z."/>
            <person name="Sha Y."/>
            <person name="Zhang B."/>
            <person name="Wu H."/>
            <person name="Tang D."/>
            <person name="Shen Q."/>
            <person name="Xue P."/>
            <person name="Zou S."/>
            <person name="Wang X."/>
            <person name="Liu X."/>
            <person name="Wang F."/>
            <person name="Yang Y."/>
            <person name="An X."/>
            <person name="Dong Z."/>
            <person name="Zhang K."/>
            <person name="Zhang X."/>
            <person name="Luo M.C."/>
            <person name="Dvorak J."/>
            <person name="Tong Y."/>
            <person name="Wang J."/>
            <person name="Yang H."/>
            <person name="Li Z."/>
            <person name="Wang D."/>
            <person name="Zhang A."/>
            <person name="Wang J."/>
        </authorList>
    </citation>
    <scope>NUCLEOTIDE SEQUENCE</scope>
    <source>
        <strain evidence="3">cv. G1812</strain>
    </source>
</reference>
<evidence type="ECO:0000313" key="2">
    <source>
        <dbReference type="EnsemblPlants" id="TuG1812G0500005653.01.T01.cds439332"/>
    </source>
</evidence>
<sequence>LGELAPSLAVRDGEAAGDEGLARVGALDVGAEGGVLGVLAEARLLRTQVATARVARLRAGGDRGHAHRQLPHLARRERPAGRRHQQRQHHGRQQDLLPHRHGRRRTLVCSSLTLAV</sequence>
<evidence type="ECO:0000313" key="3">
    <source>
        <dbReference type="Proteomes" id="UP000015106"/>
    </source>
</evidence>
<keyword evidence="3" id="KW-1185">Reference proteome</keyword>
<feature type="region of interest" description="Disordered" evidence="1">
    <location>
        <begin position="58"/>
        <end position="102"/>
    </location>
</feature>
<organism evidence="2 3">
    <name type="scientific">Triticum urartu</name>
    <name type="common">Red wild einkorn</name>
    <name type="synonym">Crithodium urartu</name>
    <dbReference type="NCBI Taxonomy" id="4572"/>
    <lineage>
        <taxon>Eukaryota</taxon>
        <taxon>Viridiplantae</taxon>
        <taxon>Streptophyta</taxon>
        <taxon>Embryophyta</taxon>
        <taxon>Tracheophyta</taxon>
        <taxon>Spermatophyta</taxon>
        <taxon>Magnoliopsida</taxon>
        <taxon>Liliopsida</taxon>
        <taxon>Poales</taxon>
        <taxon>Poaceae</taxon>
        <taxon>BOP clade</taxon>
        <taxon>Pooideae</taxon>
        <taxon>Triticodae</taxon>
        <taxon>Triticeae</taxon>
        <taxon>Triticinae</taxon>
        <taxon>Triticum</taxon>
    </lineage>
</organism>
<reference evidence="2" key="2">
    <citation type="submission" date="2018-03" db="EMBL/GenBank/DDBJ databases">
        <title>The Triticum urartu genome reveals the dynamic nature of wheat genome evolution.</title>
        <authorList>
            <person name="Ling H."/>
            <person name="Ma B."/>
            <person name="Shi X."/>
            <person name="Liu H."/>
            <person name="Dong L."/>
            <person name="Sun H."/>
            <person name="Cao Y."/>
            <person name="Gao Q."/>
            <person name="Zheng S."/>
            <person name="Li Y."/>
            <person name="Yu Y."/>
            <person name="Du H."/>
            <person name="Qi M."/>
            <person name="Li Y."/>
            <person name="Yu H."/>
            <person name="Cui Y."/>
            <person name="Wang N."/>
            <person name="Chen C."/>
            <person name="Wu H."/>
            <person name="Zhao Y."/>
            <person name="Zhang J."/>
            <person name="Li Y."/>
            <person name="Zhou W."/>
            <person name="Zhang B."/>
            <person name="Hu W."/>
            <person name="Eijk M."/>
            <person name="Tang J."/>
            <person name="Witsenboer H."/>
            <person name="Zhao S."/>
            <person name="Li Z."/>
            <person name="Zhang A."/>
            <person name="Wang D."/>
            <person name="Liang C."/>
        </authorList>
    </citation>
    <scope>NUCLEOTIDE SEQUENCE [LARGE SCALE GENOMIC DNA]</scope>
    <source>
        <strain evidence="2">cv. G1812</strain>
    </source>
</reference>
<name>A0A8R7QMJ0_TRIUA</name>